<gene>
    <name evidence="6" type="ORF">DWV08_04310</name>
    <name evidence="7" type="ORF">DXU92_12885</name>
</gene>
<dbReference type="Gene3D" id="1.25.40.10">
    <property type="entry name" value="Tetratricopeptide repeat domain"/>
    <property type="match status" value="1"/>
</dbReference>
<dbReference type="SMART" id="SM00421">
    <property type="entry name" value="HTH_LUXR"/>
    <property type="match status" value="1"/>
</dbReference>
<evidence type="ECO:0000256" key="3">
    <source>
        <dbReference type="ARBA" id="ARBA00023163"/>
    </source>
</evidence>
<dbReference type="CDD" id="cd06170">
    <property type="entry name" value="LuxR_C_like"/>
    <property type="match status" value="1"/>
</dbReference>
<dbReference type="PANTHER" id="PTHR44688:SF16">
    <property type="entry name" value="DNA-BINDING TRANSCRIPTIONAL ACTIVATOR DEVR_DOSR"/>
    <property type="match status" value="1"/>
</dbReference>
<reference evidence="7 9" key="2">
    <citation type="submission" date="2018-08" db="EMBL/GenBank/DDBJ databases">
        <title>Brachybacterium saurashtrense DSM 23186.</title>
        <authorList>
            <person name="Li Y."/>
        </authorList>
    </citation>
    <scope>NUCLEOTIDE SEQUENCE [LARGE SCALE GENOMIC DNA]</scope>
    <source>
        <strain evidence="7 9">DSM 23186</strain>
    </source>
</reference>
<dbReference type="Proteomes" id="UP000282185">
    <property type="component" value="Unassembled WGS sequence"/>
</dbReference>
<dbReference type="SUPFAM" id="SSF48452">
    <property type="entry name" value="TPR-like"/>
    <property type="match status" value="1"/>
</dbReference>
<evidence type="ECO:0000256" key="2">
    <source>
        <dbReference type="ARBA" id="ARBA00023125"/>
    </source>
</evidence>
<dbReference type="EMBL" id="CP031356">
    <property type="protein sequence ID" value="AXK44912.1"/>
    <property type="molecule type" value="Genomic_DNA"/>
</dbReference>
<name>A0A345YLW0_9MICO</name>
<evidence type="ECO:0000313" key="6">
    <source>
        <dbReference type="EMBL" id="AXK44912.1"/>
    </source>
</evidence>
<sequence>MGRGPSGHLQADSPYVAVRGVAPPGEAAPRSPGTPGDAHGVPAIGRDDVASATPHLPRTLVPRRRYWARLDRAATQSVTVVIAPAGAGKSIGTIGWLRRDGREPDELWIHADSTWDCERFRALLDFAARADGPRRIVVDDAHRLPSESFRLLGERLTHHPDTLRMLLLSRWDLPLATLVPELLGHYSALRGDVLRTDDEETASLVRAHAPTAESSAVEVISTFAQGWCAPIVLTARVLGAAQVSTDAVHRYANANAGGVDQVVNEVFATLRPDERHLLLCTASEEILTPRAAIHLTRDPRAGDALDRLAATGLLVLRIGDAADSSSGNVGDESRYMVHPLLREVVRRRLLHGGVDVVRAQATVSRAVALDVSHGDGGRAFERLVAVNEIGRATELLGNEGLRMVMRGEGHAVADFVRCHPEEVHVDPRTWFAIALDRWMEDDLEAALGWMELIVQDGASNDPGSDDLASVCIGLMRARLGIGSPMEALDAAQKVLTRVDPGRQQLWPQLLTEMGSLQNWVGDLDGAEAHLTRAVECGQQRGLSQLAAEATSQLAITQMMAGREAAAHQLAVETLCILDTTHGGGSRFTRARAVMVRTLVQLWAAPGQVESSEPGGAAEEVPASDPCSRFWLRLCEARRSLVDGTPADAERILSTPLSAPVAQAQLPEHLQIVILVEHALLATLAADRDQLASLEARLAELGSSGEALFVRGLRHDLAGDRHAAAADFETASEEQFRAQPPGRALCLASRAQLLNAAGQEEQSLRMLSEALRITEARQIAVPFHGWIRQGTPMGHLLLRLRTLDGAAARNWLDALASSAAGTSDAVARFAPRTATPRERAVATTTVVRPALSPRERDVLNELARGATYADIAAALFVSENTVKTHVSSLYGKLAVSRRSDALAAARSMNLL</sequence>
<dbReference type="SUPFAM" id="SSF46894">
    <property type="entry name" value="C-terminal effector domain of the bipartite response regulators"/>
    <property type="match status" value="1"/>
</dbReference>
<organism evidence="7 9">
    <name type="scientific">Brachybacterium saurashtrense</name>
    <dbReference type="NCBI Taxonomy" id="556288"/>
    <lineage>
        <taxon>Bacteria</taxon>
        <taxon>Bacillati</taxon>
        <taxon>Actinomycetota</taxon>
        <taxon>Actinomycetes</taxon>
        <taxon>Micrococcales</taxon>
        <taxon>Dermabacteraceae</taxon>
        <taxon>Brachybacterium</taxon>
    </lineage>
</organism>
<dbReference type="KEGG" id="bsau:DWV08_04310"/>
<dbReference type="InterPro" id="IPR059106">
    <property type="entry name" value="WHD_MalT"/>
</dbReference>
<evidence type="ECO:0000313" key="9">
    <source>
        <dbReference type="Proteomes" id="UP000282185"/>
    </source>
</evidence>
<dbReference type="Gene3D" id="1.10.10.10">
    <property type="entry name" value="Winged helix-like DNA-binding domain superfamily/Winged helix DNA-binding domain"/>
    <property type="match status" value="1"/>
</dbReference>
<keyword evidence="1" id="KW-0805">Transcription regulation</keyword>
<evidence type="ECO:0000256" key="4">
    <source>
        <dbReference type="SAM" id="MobiDB-lite"/>
    </source>
</evidence>
<evidence type="ECO:0000313" key="8">
    <source>
        <dbReference type="Proteomes" id="UP000254236"/>
    </source>
</evidence>
<dbReference type="InterPro" id="IPR036388">
    <property type="entry name" value="WH-like_DNA-bd_sf"/>
</dbReference>
<dbReference type="EMBL" id="QSWH01000006">
    <property type="protein sequence ID" value="RRR21596.1"/>
    <property type="molecule type" value="Genomic_DNA"/>
</dbReference>
<protein>
    <recommendedName>
        <fullName evidence="5">HTH luxR-type domain-containing protein</fullName>
    </recommendedName>
</protein>
<accession>A0A345YLW0</accession>
<evidence type="ECO:0000256" key="1">
    <source>
        <dbReference type="ARBA" id="ARBA00023015"/>
    </source>
</evidence>
<dbReference type="GO" id="GO:0006355">
    <property type="term" value="P:regulation of DNA-templated transcription"/>
    <property type="evidence" value="ECO:0007669"/>
    <property type="project" value="InterPro"/>
</dbReference>
<dbReference type="PRINTS" id="PR00038">
    <property type="entry name" value="HTHLUXR"/>
</dbReference>
<dbReference type="PANTHER" id="PTHR44688">
    <property type="entry name" value="DNA-BINDING TRANSCRIPTIONAL ACTIVATOR DEVR_DOSR"/>
    <property type="match status" value="1"/>
</dbReference>
<evidence type="ECO:0000313" key="7">
    <source>
        <dbReference type="EMBL" id="RRR21596.1"/>
    </source>
</evidence>
<dbReference type="AlphaFoldDB" id="A0A345YLW0"/>
<dbReference type="InterPro" id="IPR016032">
    <property type="entry name" value="Sig_transdc_resp-reg_C-effctor"/>
</dbReference>
<dbReference type="PROSITE" id="PS00622">
    <property type="entry name" value="HTH_LUXR_1"/>
    <property type="match status" value="1"/>
</dbReference>
<dbReference type="InterPro" id="IPR000792">
    <property type="entry name" value="Tscrpt_reg_LuxR_C"/>
</dbReference>
<dbReference type="Pfam" id="PF25873">
    <property type="entry name" value="WHD_MalT"/>
    <property type="match status" value="1"/>
</dbReference>
<dbReference type="InterPro" id="IPR011990">
    <property type="entry name" value="TPR-like_helical_dom_sf"/>
</dbReference>
<keyword evidence="8" id="KW-1185">Reference proteome</keyword>
<dbReference type="OrthoDB" id="3171430at2"/>
<proteinExistence type="predicted"/>
<feature type="domain" description="HTH luxR-type" evidence="5">
    <location>
        <begin position="843"/>
        <end position="908"/>
    </location>
</feature>
<keyword evidence="3" id="KW-0804">Transcription</keyword>
<dbReference type="Proteomes" id="UP000254236">
    <property type="component" value="Chromosome"/>
</dbReference>
<reference evidence="6 8" key="1">
    <citation type="submission" date="2018-07" db="EMBL/GenBank/DDBJ databases">
        <title>Brachybacterium saurashtrense DSM 23186 genome sequence.</title>
        <authorList>
            <person name="Guo L."/>
        </authorList>
    </citation>
    <scope>NUCLEOTIDE SEQUENCE [LARGE SCALE GENOMIC DNA]</scope>
    <source>
        <strain evidence="6 8">DSM 23186</strain>
    </source>
</reference>
<keyword evidence="2" id="KW-0238">DNA-binding</keyword>
<dbReference type="Pfam" id="PF00196">
    <property type="entry name" value="GerE"/>
    <property type="match status" value="1"/>
</dbReference>
<dbReference type="GO" id="GO:0003677">
    <property type="term" value="F:DNA binding"/>
    <property type="evidence" value="ECO:0007669"/>
    <property type="project" value="UniProtKB-KW"/>
</dbReference>
<evidence type="ECO:0000259" key="5">
    <source>
        <dbReference type="PROSITE" id="PS50043"/>
    </source>
</evidence>
<feature type="region of interest" description="Disordered" evidence="4">
    <location>
        <begin position="20"/>
        <end position="55"/>
    </location>
</feature>
<dbReference type="PROSITE" id="PS50043">
    <property type="entry name" value="HTH_LUXR_2"/>
    <property type="match status" value="1"/>
</dbReference>